<dbReference type="SUPFAM" id="SSF52540">
    <property type="entry name" value="P-loop containing nucleoside triphosphate hydrolases"/>
    <property type="match status" value="1"/>
</dbReference>
<evidence type="ECO:0000256" key="10">
    <source>
        <dbReference type="ARBA" id="ARBA00048988"/>
    </source>
</evidence>
<feature type="domain" description="AAA+ ATPase" evidence="12">
    <location>
        <begin position="227"/>
        <end position="561"/>
    </location>
</feature>
<comment type="similarity">
    <text evidence="1">Belongs to the HerA family.</text>
</comment>
<keyword evidence="2" id="KW-0547">Nucleotide-binding</keyword>
<keyword evidence="7" id="KW-0413">Isomerase</keyword>
<feature type="compositionally biased region" description="Acidic residues" evidence="11">
    <location>
        <begin position="38"/>
        <end position="70"/>
    </location>
</feature>
<feature type="compositionally biased region" description="Basic and acidic residues" evidence="11">
    <location>
        <begin position="19"/>
        <end position="37"/>
    </location>
</feature>
<dbReference type="EMBL" id="JAFGDB010000094">
    <property type="protein sequence ID" value="MBN2067864.1"/>
    <property type="molecule type" value="Genomic_DNA"/>
</dbReference>
<dbReference type="Gene3D" id="3.40.50.300">
    <property type="entry name" value="P-loop containing nucleotide triphosphate hydrolases"/>
    <property type="match status" value="2"/>
</dbReference>
<dbReference type="SMART" id="SM00382">
    <property type="entry name" value="AAA"/>
    <property type="match status" value="1"/>
</dbReference>
<evidence type="ECO:0000256" key="6">
    <source>
        <dbReference type="ARBA" id="ARBA00023125"/>
    </source>
</evidence>
<dbReference type="GO" id="GO:0043139">
    <property type="term" value="F:5'-3' DNA helicase activity"/>
    <property type="evidence" value="ECO:0007669"/>
    <property type="project" value="UniProtKB-EC"/>
</dbReference>
<evidence type="ECO:0000313" key="14">
    <source>
        <dbReference type="Proteomes" id="UP000809243"/>
    </source>
</evidence>
<feature type="compositionally biased region" description="Basic and acidic residues" evidence="11">
    <location>
        <begin position="71"/>
        <end position="89"/>
    </location>
</feature>
<keyword evidence="3" id="KW-0378">Hydrolase</keyword>
<reference evidence="13" key="1">
    <citation type="submission" date="2021-01" db="EMBL/GenBank/DDBJ databases">
        <title>Active Sulfur Cycling in an Early Earth Analoge.</title>
        <authorList>
            <person name="Hahn C.R."/>
            <person name="Youssef N.H."/>
            <person name="Elshahed M."/>
        </authorList>
    </citation>
    <scope>NUCLEOTIDE SEQUENCE</scope>
    <source>
        <strain evidence="13">Zod_Metabat.1151</strain>
    </source>
</reference>
<comment type="catalytic activity">
    <reaction evidence="8">
        <text>Couples ATP hydrolysis with the unwinding of duplex DNA by translocating in the 3'-5' direction.</text>
        <dbReference type="EC" id="5.6.2.4"/>
    </reaction>
</comment>
<evidence type="ECO:0000256" key="8">
    <source>
        <dbReference type="ARBA" id="ARBA00034617"/>
    </source>
</evidence>
<dbReference type="PANTHER" id="PTHR42957">
    <property type="entry name" value="HELICASE MJ1565-RELATED"/>
    <property type="match status" value="1"/>
</dbReference>
<feature type="non-terminal residue" evidence="13">
    <location>
        <position position="677"/>
    </location>
</feature>
<evidence type="ECO:0000256" key="9">
    <source>
        <dbReference type="ARBA" id="ARBA00048954"/>
    </source>
</evidence>
<keyword evidence="6" id="KW-0238">DNA-binding</keyword>
<sequence length="677" mass="75678">MAEENKAEDGTDLFEEVFGEEKPEKPVKKQEIAKPAEEENWPEESPEEGEPEPEESQGEEIDGGEPEPEEGEKSREPEEDAKQKGEKSGKKPRRKGRAKKGSIRIVRPVDEDEVKKGLREKIKKIVVAKAEKAAENEEMPALDRETGIKEEGIKEESPGEEPVAKAAEQPKPVMKPELRFLEHEEGKVFIGRKQSVYKKYADQAGLFIGEVAENDASGKHVYLDSLNPHVVFVCGARGSGKSYILGVIAEELALNNKNVGIIVVDPVGVFWSMRFPNRDERELQLLAKWNLLPQGLDNLKVFIPKGIADQIPKNTYDGKFSIPPGLLTTEDWCLTFGIERFSPSGLLLEKAIFKVKHGYKNKEGKSTKGKNDLFSLEELIQCLQTDEELNSSERGYKPDSIRALVSRFDAARAWGVFDEEGTPLGELSMENQLTIIDTSFLEDNVSALVIGLLARRILAARKVSTRQESAQRFKEERDIDKLLEYGIPPTWMFIDEAHTLIPSGNTMTPASNALIEYVKQGRQPGCSIVFATQQPSAINTKVLSQLDLMISHKLVFDDDIKAVYKRTPTIIPRPYKKSSFIKTLPVGVALTGDRREETSRAFVLRIRPRMSQHEGREAETAERKRTLGNEEVLVLAVEMAGNKLKRTGSIETSAVDHMVKTLNAKYSANLKMGDVLS</sequence>
<comment type="catalytic activity">
    <reaction evidence="10">
        <text>ATP + H2O = ADP + phosphate + H(+)</text>
        <dbReference type="Rhea" id="RHEA:13065"/>
        <dbReference type="ChEBI" id="CHEBI:15377"/>
        <dbReference type="ChEBI" id="CHEBI:15378"/>
        <dbReference type="ChEBI" id="CHEBI:30616"/>
        <dbReference type="ChEBI" id="CHEBI:43474"/>
        <dbReference type="ChEBI" id="CHEBI:456216"/>
        <dbReference type="EC" id="5.6.2.4"/>
    </reaction>
</comment>
<dbReference type="Pfam" id="PF05872">
    <property type="entry name" value="HerA_C"/>
    <property type="match status" value="1"/>
</dbReference>
<evidence type="ECO:0000313" key="13">
    <source>
        <dbReference type="EMBL" id="MBN2067864.1"/>
    </source>
</evidence>
<feature type="region of interest" description="Disordered" evidence="11">
    <location>
        <begin position="1"/>
        <end position="109"/>
    </location>
</feature>
<evidence type="ECO:0000256" key="5">
    <source>
        <dbReference type="ARBA" id="ARBA00022840"/>
    </source>
</evidence>
<feature type="compositionally biased region" description="Basic residues" evidence="11">
    <location>
        <begin position="90"/>
        <end position="102"/>
    </location>
</feature>
<dbReference type="InterPro" id="IPR008571">
    <property type="entry name" value="HerA-like"/>
</dbReference>
<evidence type="ECO:0000256" key="2">
    <source>
        <dbReference type="ARBA" id="ARBA00022741"/>
    </source>
</evidence>
<evidence type="ECO:0000256" key="11">
    <source>
        <dbReference type="SAM" id="MobiDB-lite"/>
    </source>
</evidence>
<dbReference type="GO" id="GO:0005524">
    <property type="term" value="F:ATP binding"/>
    <property type="evidence" value="ECO:0007669"/>
    <property type="project" value="UniProtKB-KW"/>
</dbReference>
<organism evidence="13 14">
    <name type="scientific">Candidatus Iainarchaeum sp</name>
    <dbReference type="NCBI Taxonomy" id="3101447"/>
    <lineage>
        <taxon>Archaea</taxon>
        <taxon>Candidatus Iainarchaeota</taxon>
        <taxon>Candidatus Iainarchaeia</taxon>
        <taxon>Candidatus Iainarchaeales</taxon>
        <taxon>Candidatus Iainarchaeaceae</taxon>
        <taxon>Candidatus Iainarchaeum</taxon>
    </lineage>
</organism>
<protein>
    <submittedName>
        <fullName evidence="13">DUF853 family protein</fullName>
    </submittedName>
</protein>
<dbReference type="GO" id="GO:0016787">
    <property type="term" value="F:hydrolase activity"/>
    <property type="evidence" value="ECO:0007669"/>
    <property type="project" value="UniProtKB-KW"/>
</dbReference>
<keyword evidence="5" id="KW-0067">ATP-binding</keyword>
<name>A0A939C7P4_9ARCH</name>
<dbReference type="AlphaFoldDB" id="A0A939C7P4"/>
<evidence type="ECO:0000256" key="4">
    <source>
        <dbReference type="ARBA" id="ARBA00022806"/>
    </source>
</evidence>
<dbReference type="Proteomes" id="UP000809243">
    <property type="component" value="Unassembled WGS sequence"/>
</dbReference>
<comment type="catalytic activity">
    <reaction evidence="9">
        <text>ATP + H2O = ADP + phosphate + H(+)</text>
        <dbReference type="Rhea" id="RHEA:13065"/>
        <dbReference type="ChEBI" id="CHEBI:15377"/>
        <dbReference type="ChEBI" id="CHEBI:15378"/>
        <dbReference type="ChEBI" id="CHEBI:30616"/>
        <dbReference type="ChEBI" id="CHEBI:43474"/>
        <dbReference type="ChEBI" id="CHEBI:456216"/>
        <dbReference type="EC" id="5.6.2.3"/>
    </reaction>
</comment>
<dbReference type="InterPro" id="IPR033186">
    <property type="entry name" value="HerA_C"/>
</dbReference>
<dbReference type="InterPro" id="IPR003593">
    <property type="entry name" value="AAA+_ATPase"/>
</dbReference>
<dbReference type="Pfam" id="PF01935">
    <property type="entry name" value="DUF87"/>
    <property type="match status" value="1"/>
</dbReference>
<dbReference type="GO" id="GO:0003677">
    <property type="term" value="F:DNA binding"/>
    <property type="evidence" value="ECO:0007669"/>
    <property type="project" value="UniProtKB-KW"/>
</dbReference>
<comment type="caution">
    <text evidence="13">The sequence shown here is derived from an EMBL/GenBank/DDBJ whole genome shotgun (WGS) entry which is preliminary data.</text>
</comment>
<gene>
    <name evidence="13" type="ORF">JW744_05335</name>
</gene>
<accession>A0A939C7P4</accession>
<evidence type="ECO:0000256" key="7">
    <source>
        <dbReference type="ARBA" id="ARBA00023235"/>
    </source>
</evidence>
<evidence type="ECO:0000256" key="3">
    <source>
        <dbReference type="ARBA" id="ARBA00022801"/>
    </source>
</evidence>
<keyword evidence="4" id="KW-0347">Helicase</keyword>
<evidence type="ECO:0000259" key="12">
    <source>
        <dbReference type="SMART" id="SM00382"/>
    </source>
</evidence>
<proteinExistence type="inferred from homology"/>
<dbReference type="InterPro" id="IPR002789">
    <property type="entry name" value="HerA_central"/>
</dbReference>
<evidence type="ECO:0000256" key="1">
    <source>
        <dbReference type="ARBA" id="ARBA00007816"/>
    </source>
</evidence>
<dbReference type="PANTHER" id="PTHR42957:SF1">
    <property type="entry name" value="HELICASE MJ1565-RELATED"/>
    <property type="match status" value="1"/>
</dbReference>
<dbReference type="InterPro" id="IPR027417">
    <property type="entry name" value="P-loop_NTPase"/>
</dbReference>
<dbReference type="GO" id="GO:0043138">
    <property type="term" value="F:3'-5' DNA helicase activity"/>
    <property type="evidence" value="ECO:0007669"/>
    <property type="project" value="UniProtKB-EC"/>
</dbReference>